<dbReference type="STRING" id="568069.A0A1J1HZH6"/>
<keyword evidence="2" id="KW-0677">Repeat</keyword>
<sequence>MESRLGLAFKKCYFCGKNFNKLQLLEINGNIVSVNDEDIVFEDLIFDTCFIKIDSSVVNYICNECNSNLLSFHFFKREAKKYSNFREHIAKLEILSKAESFLNEIENLDEVHTIQDEMKFSISLGSEVDKSEGNLKEHEDDVVEFIEYCVEAISDESNASHYQTNHNISNETLSTDMNDLQAFNDEDSTVATEITNEIGENFTDSTLMSLSDSSNVRKRKLNTFDDLSEEQISWVRKQAQQSEIKHGSKRIYKCALCNVVLSTHSSLTRHIRDVHVLKGKNNEKEIVKEEANNSKIEIETSTGNEFVWKCQRCASDRIYRSLQAFKLHLRMTHLRATKLDTAFIASCKVSIEENGMKKNAWKCPECQRIFKHRDTLRHHIKIEHPNMDEIEAIRQNDEQKKVSSSTHSTIQFAESFKENQTKLSNNCDECGLKFAPSKQQMKPKLHNECHEMFKILSPNLPRSKCESCLMIFNSGETLYEHFQIHDNLDDIQPIRGENCLVQYGATFYKDPSGDADDSVDELSWKCGHCNVRYFNENDCVSHVMLLHTPSIHCFIDNREFKGATGLSKFMQHMKNKHFELFPDLTYPCGNCHEEFSSIYEKLAHQKICPSKKFQCDNCGKRFLVKHQLQAHILYEQGLTGFSCEICGKRCISLSDLKIHQNVHSSARPYECSICPKTFKTPAARSTHMEGHTLEGVTCEVCGQKLANRTLYQRHKKFQHDKDFRDTQMEKNKCDVCGKSFIRLGHLRQHMKHNHGM</sequence>
<evidence type="ECO:0000256" key="4">
    <source>
        <dbReference type="ARBA" id="ARBA00022833"/>
    </source>
</evidence>
<feature type="domain" description="C2H2-type" evidence="6">
    <location>
        <begin position="361"/>
        <end position="389"/>
    </location>
</feature>
<keyword evidence="1" id="KW-0479">Metal-binding</keyword>
<feature type="domain" description="C2H2-type" evidence="6">
    <location>
        <begin position="669"/>
        <end position="696"/>
    </location>
</feature>
<feature type="domain" description="C2H2-type" evidence="6">
    <location>
        <begin position="731"/>
        <end position="756"/>
    </location>
</feature>
<dbReference type="PROSITE" id="PS50157">
    <property type="entry name" value="ZINC_FINGER_C2H2_2"/>
    <property type="match status" value="6"/>
</dbReference>
<evidence type="ECO:0000313" key="7">
    <source>
        <dbReference type="EMBL" id="CRK93429.1"/>
    </source>
</evidence>
<dbReference type="InterPro" id="IPR013087">
    <property type="entry name" value="Znf_C2H2_type"/>
</dbReference>
<gene>
    <name evidence="7" type="ORF">CLUMA_CG006965</name>
</gene>
<dbReference type="GO" id="GO:0005634">
    <property type="term" value="C:nucleus"/>
    <property type="evidence" value="ECO:0007669"/>
    <property type="project" value="TreeGrafter"/>
</dbReference>
<keyword evidence="8" id="KW-1185">Reference proteome</keyword>
<dbReference type="PANTHER" id="PTHR24408">
    <property type="entry name" value="ZINC FINGER PROTEIN"/>
    <property type="match status" value="1"/>
</dbReference>
<feature type="domain" description="C2H2-type" evidence="6">
    <location>
        <begin position="613"/>
        <end position="640"/>
    </location>
</feature>
<feature type="domain" description="C2H2-type" evidence="6">
    <location>
        <begin position="252"/>
        <end position="280"/>
    </location>
</feature>
<dbReference type="AlphaFoldDB" id="A0A1J1HZH6"/>
<protein>
    <submittedName>
        <fullName evidence="7">CLUMA_CG006965, isoform A</fullName>
    </submittedName>
</protein>
<dbReference type="Gene3D" id="3.30.160.60">
    <property type="entry name" value="Classic Zinc Finger"/>
    <property type="match status" value="5"/>
</dbReference>
<evidence type="ECO:0000259" key="6">
    <source>
        <dbReference type="PROSITE" id="PS50157"/>
    </source>
</evidence>
<dbReference type="FunFam" id="3.30.160.60:FF:000446">
    <property type="entry name" value="Zinc finger protein"/>
    <property type="match status" value="1"/>
</dbReference>
<evidence type="ECO:0000256" key="3">
    <source>
        <dbReference type="ARBA" id="ARBA00022771"/>
    </source>
</evidence>
<dbReference type="GO" id="GO:0008270">
    <property type="term" value="F:zinc ion binding"/>
    <property type="evidence" value="ECO:0007669"/>
    <property type="project" value="UniProtKB-KW"/>
</dbReference>
<dbReference type="InterPro" id="IPR036236">
    <property type="entry name" value="Znf_C2H2_sf"/>
</dbReference>
<dbReference type="EMBL" id="CVRI01000037">
    <property type="protein sequence ID" value="CRK93429.1"/>
    <property type="molecule type" value="Genomic_DNA"/>
</dbReference>
<evidence type="ECO:0000256" key="5">
    <source>
        <dbReference type="PROSITE-ProRule" id="PRU00042"/>
    </source>
</evidence>
<reference evidence="7 8" key="1">
    <citation type="submission" date="2015-04" db="EMBL/GenBank/DDBJ databases">
        <authorList>
            <person name="Syromyatnikov M.Y."/>
            <person name="Popov V.N."/>
        </authorList>
    </citation>
    <scope>NUCLEOTIDE SEQUENCE [LARGE SCALE GENOMIC DNA]</scope>
</reference>
<dbReference type="SMART" id="SM00355">
    <property type="entry name" value="ZnF_C2H2"/>
    <property type="match status" value="11"/>
</dbReference>
<accession>A0A1J1HZH6</accession>
<name>A0A1J1HZH6_9DIPT</name>
<dbReference type="OrthoDB" id="4748970at2759"/>
<evidence type="ECO:0000256" key="2">
    <source>
        <dbReference type="ARBA" id="ARBA00022737"/>
    </source>
</evidence>
<feature type="domain" description="C2H2-type" evidence="6">
    <location>
        <begin position="641"/>
        <end position="668"/>
    </location>
</feature>
<organism evidence="7 8">
    <name type="scientific">Clunio marinus</name>
    <dbReference type="NCBI Taxonomy" id="568069"/>
    <lineage>
        <taxon>Eukaryota</taxon>
        <taxon>Metazoa</taxon>
        <taxon>Ecdysozoa</taxon>
        <taxon>Arthropoda</taxon>
        <taxon>Hexapoda</taxon>
        <taxon>Insecta</taxon>
        <taxon>Pterygota</taxon>
        <taxon>Neoptera</taxon>
        <taxon>Endopterygota</taxon>
        <taxon>Diptera</taxon>
        <taxon>Nematocera</taxon>
        <taxon>Chironomoidea</taxon>
        <taxon>Chironomidae</taxon>
        <taxon>Clunio</taxon>
    </lineage>
</organism>
<dbReference type="PROSITE" id="PS00028">
    <property type="entry name" value="ZINC_FINGER_C2H2_1"/>
    <property type="match status" value="7"/>
</dbReference>
<evidence type="ECO:0000256" key="1">
    <source>
        <dbReference type="ARBA" id="ARBA00022723"/>
    </source>
</evidence>
<proteinExistence type="predicted"/>
<dbReference type="Proteomes" id="UP000183832">
    <property type="component" value="Unassembled WGS sequence"/>
</dbReference>
<dbReference type="SUPFAM" id="SSF57667">
    <property type="entry name" value="beta-beta-alpha zinc fingers"/>
    <property type="match status" value="4"/>
</dbReference>
<evidence type="ECO:0000313" key="8">
    <source>
        <dbReference type="Proteomes" id="UP000183832"/>
    </source>
</evidence>
<dbReference type="Pfam" id="PF00096">
    <property type="entry name" value="zf-C2H2"/>
    <property type="match status" value="5"/>
</dbReference>
<dbReference type="GO" id="GO:0043565">
    <property type="term" value="F:sequence-specific DNA binding"/>
    <property type="evidence" value="ECO:0007669"/>
    <property type="project" value="TreeGrafter"/>
</dbReference>
<keyword evidence="4" id="KW-0862">Zinc</keyword>
<keyword evidence="3 5" id="KW-0863">Zinc-finger</keyword>
<dbReference type="PANTHER" id="PTHR24408:SF58">
    <property type="entry name" value="TRANSCRIPTION FACTOR (TFIIIA), PUTATIVE (AFU_ORTHOLOGUE AFUA_1G05150)-RELATED"/>
    <property type="match status" value="1"/>
</dbReference>
<dbReference type="GO" id="GO:0000981">
    <property type="term" value="F:DNA-binding transcription factor activity, RNA polymerase II-specific"/>
    <property type="evidence" value="ECO:0007669"/>
    <property type="project" value="TreeGrafter"/>
</dbReference>